<feature type="domain" description="C2H2-type" evidence="9">
    <location>
        <begin position="137"/>
        <end position="165"/>
    </location>
</feature>
<keyword evidence="4 7" id="KW-0863">Zinc-finger</keyword>
<dbReference type="RefSeq" id="XP_003173537.1">
    <property type="nucleotide sequence ID" value="XM_003173489.1"/>
</dbReference>
<keyword evidence="5" id="KW-0862">Zinc</keyword>
<evidence type="ECO:0000256" key="3">
    <source>
        <dbReference type="ARBA" id="ARBA00022737"/>
    </source>
</evidence>
<dbReference type="OrthoDB" id="654211at2759"/>
<dbReference type="FunFam" id="3.30.160.60:FF:000624">
    <property type="entry name" value="zinc finger protein 697"/>
    <property type="match status" value="1"/>
</dbReference>
<evidence type="ECO:0000256" key="4">
    <source>
        <dbReference type="ARBA" id="ARBA00022771"/>
    </source>
</evidence>
<evidence type="ECO:0000256" key="5">
    <source>
        <dbReference type="ARBA" id="ARBA00022833"/>
    </source>
</evidence>
<reference evidence="11" key="1">
    <citation type="journal article" date="2012" name="MBio">
        <title>Comparative genome analysis of Trichophyton rubrum and related dermatophytes reveals candidate genes involved in infection.</title>
        <authorList>
            <person name="Martinez D.A."/>
            <person name="Oliver B.G."/>
            <person name="Graeser Y."/>
            <person name="Goldberg J.M."/>
            <person name="Li W."/>
            <person name="Martinez-Rossi N.M."/>
            <person name="Monod M."/>
            <person name="Shelest E."/>
            <person name="Barton R.C."/>
            <person name="Birch E."/>
            <person name="Brakhage A.A."/>
            <person name="Chen Z."/>
            <person name="Gurr S.J."/>
            <person name="Heiman D."/>
            <person name="Heitman J."/>
            <person name="Kosti I."/>
            <person name="Rossi A."/>
            <person name="Saif S."/>
            <person name="Samalova M."/>
            <person name="Saunders C.W."/>
            <person name="Shea T."/>
            <person name="Summerbell R.C."/>
            <person name="Xu J."/>
            <person name="Young S."/>
            <person name="Zeng Q."/>
            <person name="Birren B.W."/>
            <person name="Cuomo C.A."/>
            <person name="White T.C."/>
        </authorList>
    </citation>
    <scope>NUCLEOTIDE SEQUENCE [LARGE SCALE GENOMIC DNA]</scope>
    <source>
        <strain evidence="11">ATCC MYA-4604 / CBS 118893</strain>
    </source>
</reference>
<dbReference type="Gene3D" id="3.30.160.60">
    <property type="entry name" value="Classic Zinc Finger"/>
    <property type="match status" value="2"/>
</dbReference>
<evidence type="ECO:0000313" key="10">
    <source>
        <dbReference type="EMBL" id="EFR00707.1"/>
    </source>
</evidence>
<dbReference type="PROSITE" id="PS00028">
    <property type="entry name" value="ZINC_FINGER_C2H2_1"/>
    <property type="match status" value="2"/>
</dbReference>
<evidence type="ECO:0000256" key="8">
    <source>
        <dbReference type="SAM" id="MobiDB-lite"/>
    </source>
</evidence>
<feature type="compositionally biased region" description="Low complexity" evidence="8">
    <location>
        <begin position="255"/>
        <end position="282"/>
    </location>
</feature>
<dbReference type="InterPro" id="IPR036236">
    <property type="entry name" value="Znf_C2H2_sf"/>
</dbReference>
<evidence type="ECO:0000313" key="11">
    <source>
        <dbReference type="Proteomes" id="UP000002669"/>
    </source>
</evidence>
<evidence type="ECO:0000256" key="2">
    <source>
        <dbReference type="ARBA" id="ARBA00022723"/>
    </source>
</evidence>
<feature type="region of interest" description="Disordered" evidence="8">
    <location>
        <begin position="250"/>
        <end position="288"/>
    </location>
</feature>
<evidence type="ECO:0000256" key="6">
    <source>
        <dbReference type="ARBA" id="ARBA00023242"/>
    </source>
</evidence>
<dbReference type="InterPro" id="IPR051059">
    <property type="entry name" value="VerF-like"/>
</dbReference>
<organism evidence="11">
    <name type="scientific">Arthroderma gypseum (strain ATCC MYA-4604 / CBS 118893)</name>
    <name type="common">Microsporum gypseum</name>
    <dbReference type="NCBI Taxonomy" id="535722"/>
    <lineage>
        <taxon>Eukaryota</taxon>
        <taxon>Fungi</taxon>
        <taxon>Dikarya</taxon>
        <taxon>Ascomycota</taxon>
        <taxon>Pezizomycotina</taxon>
        <taxon>Eurotiomycetes</taxon>
        <taxon>Eurotiomycetidae</taxon>
        <taxon>Onygenales</taxon>
        <taxon>Arthrodermataceae</taxon>
        <taxon>Nannizzia</taxon>
    </lineage>
</organism>
<dbReference type="InterPro" id="IPR013087">
    <property type="entry name" value="Znf_C2H2_type"/>
</dbReference>
<dbReference type="PANTHER" id="PTHR40626">
    <property type="entry name" value="MIP31509P"/>
    <property type="match status" value="1"/>
</dbReference>
<dbReference type="GO" id="GO:0000981">
    <property type="term" value="F:DNA-binding transcription factor activity, RNA polymerase II-specific"/>
    <property type="evidence" value="ECO:0007669"/>
    <property type="project" value="InterPro"/>
</dbReference>
<gene>
    <name evidence="10" type="ORF">MGYG_03712</name>
</gene>
<evidence type="ECO:0000256" key="7">
    <source>
        <dbReference type="PROSITE-ProRule" id="PRU00042"/>
    </source>
</evidence>
<keyword evidence="3" id="KW-0677">Repeat</keyword>
<dbReference type="EMBL" id="DS989824">
    <property type="protein sequence ID" value="EFR00707.1"/>
    <property type="molecule type" value="Genomic_DNA"/>
</dbReference>
<feature type="compositionally biased region" description="Basic residues" evidence="8">
    <location>
        <begin position="56"/>
        <end position="77"/>
    </location>
</feature>
<keyword evidence="11" id="KW-1185">Reference proteome</keyword>
<dbReference type="eggNOG" id="KOG1721">
    <property type="taxonomic scope" value="Eukaryota"/>
</dbReference>
<accession>E4UTJ8</accession>
<feature type="region of interest" description="Disordered" evidence="8">
    <location>
        <begin position="43"/>
        <end position="105"/>
    </location>
</feature>
<feature type="region of interest" description="Disordered" evidence="8">
    <location>
        <begin position="372"/>
        <end position="434"/>
    </location>
</feature>
<dbReference type="GO" id="GO:0000978">
    <property type="term" value="F:RNA polymerase II cis-regulatory region sequence-specific DNA binding"/>
    <property type="evidence" value="ECO:0007669"/>
    <property type="project" value="InterPro"/>
</dbReference>
<dbReference type="HOGENOM" id="CLU_007784_1_0_1"/>
<dbReference type="GeneID" id="10028818"/>
<name>E4UTJ8_ARTGP</name>
<keyword evidence="6" id="KW-0539">Nucleus</keyword>
<dbReference type="PANTHER" id="PTHR40626:SF22">
    <property type="entry name" value="C2H2-TYPE DOMAIN-CONTAINING PROTEIN"/>
    <property type="match status" value="1"/>
</dbReference>
<dbReference type="GO" id="GO:0000785">
    <property type="term" value="C:chromatin"/>
    <property type="evidence" value="ECO:0007669"/>
    <property type="project" value="TreeGrafter"/>
</dbReference>
<dbReference type="AlphaFoldDB" id="E4UTJ8"/>
<dbReference type="STRING" id="535722.E4UTJ8"/>
<feature type="domain" description="C2H2-type" evidence="9">
    <location>
        <begin position="109"/>
        <end position="136"/>
    </location>
</feature>
<dbReference type="Proteomes" id="UP000002669">
    <property type="component" value="Unassembled WGS sequence"/>
</dbReference>
<dbReference type="GO" id="GO:0005634">
    <property type="term" value="C:nucleus"/>
    <property type="evidence" value="ECO:0007669"/>
    <property type="project" value="UniProtKB-SubCell"/>
</dbReference>
<evidence type="ECO:0000259" key="9">
    <source>
        <dbReference type="PROSITE" id="PS50157"/>
    </source>
</evidence>
<dbReference type="GO" id="GO:0008270">
    <property type="term" value="F:zinc ion binding"/>
    <property type="evidence" value="ECO:0007669"/>
    <property type="project" value="UniProtKB-KW"/>
</dbReference>
<dbReference type="PROSITE" id="PS50157">
    <property type="entry name" value="ZINC_FINGER_C2H2_2"/>
    <property type="match status" value="2"/>
</dbReference>
<evidence type="ECO:0000256" key="1">
    <source>
        <dbReference type="ARBA" id="ARBA00004123"/>
    </source>
</evidence>
<sequence>MSTTVYLAAIYAVLPPTIAYYHLLVIAYCLSIYLPAPSLLSSPSSRCLKTPTSAPQRRRRSRRRSSSSRRRRRRRSSKRDAVMDADADAAASAGPRPRKKRATAARKSLTCEHCNRPFARLEHLQRHLRTHTKEKPFTCEICLKSFARSDLLVRHERLVHPAEAAARADRRAAGAAASAVSISVTATAAATAVPTATATVAVPALAPGPGTGPGTVTGTVTGPGTADHLNPTWGYDLNLLSHAASHVALEGQGQGQAQGQPQLQVHSQGQLQVHQQQQQQQQQDRKPVPVYERPISENYGVEPSILDLADLGDPVQDFTTFLESVGLSSDWDSGLFNSVEPEPLLATPIPALDASTKQQPFCAAPRFTQELDSRSIAQPAQAATPTAPLAPTTAAAAADEAPSFSNFGSRLPSLQPEAQDSDAGASEQNSQPRPAWDISTQEHQLFTARLEDFTHVFPKNFARPSRHALSRYMAGYISGLNEHLPFIHVPTLSVARCPPELTLALAAAGSHYRFENSRGIELFHVAKAILLERLRRLDSRRTALPPNPCTPSSFQDALANLYTKPAAATTTATPPSHPVSPLGNYVLIHAIIQQIFFARQLCLSAPSMAGTSLRPDDLAVMGNSLSAWKRGWRQTPESSIDPQNPAGPIAFTSTALLGLAYIRLHLDLGPCRRLVSQDPVQIAQALNDSPPLTRSSRLIMALLHSAHALSIPVRLGIDFVARTHSFFWSIQHSICSLECAFLLSRWLLCIPATQHDQGLSDHERKLLLWVKGMIDETDMSSSVTAATEAELITDPALMRRLSVAVVRVWSRTFKGNTSWPIVDLIGASLEIYADLLDI</sequence>
<comment type="subcellular location">
    <subcellularLocation>
        <location evidence="1">Nucleus</location>
    </subcellularLocation>
</comment>
<dbReference type="InParanoid" id="E4UTJ8"/>
<dbReference type="Pfam" id="PF00096">
    <property type="entry name" value="zf-C2H2"/>
    <property type="match status" value="2"/>
</dbReference>
<proteinExistence type="predicted"/>
<feature type="compositionally biased region" description="Low complexity" evidence="8">
    <location>
        <begin position="377"/>
        <end position="398"/>
    </location>
</feature>
<feature type="region of interest" description="Disordered" evidence="8">
    <location>
        <begin position="205"/>
        <end position="227"/>
    </location>
</feature>
<keyword evidence="2" id="KW-0479">Metal-binding</keyword>
<dbReference type="VEuPathDB" id="FungiDB:MGYG_03712"/>
<dbReference type="SMART" id="SM00355">
    <property type="entry name" value="ZnF_C2H2"/>
    <property type="match status" value="2"/>
</dbReference>
<feature type="compositionally biased region" description="Low complexity" evidence="8">
    <location>
        <begin position="216"/>
        <end position="226"/>
    </location>
</feature>
<dbReference type="SUPFAM" id="SSF57667">
    <property type="entry name" value="beta-beta-alpha zinc fingers"/>
    <property type="match status" value="1"/>
</dbReference>
<protein>
    <submittedName>
        <fullName evidence="10">Regulatory protein</fullName>
    </submittedName>
</protein>